<dbReference type="PROSITE" id="PS51257">
    <property type="entry name" value="PROKAR_LIPOPROTEIN"/>
    <property type="match status" value="1"/>
</dbReference>
<dbReference type="RefSeq" id="WP_142005711.1">
    <property type="nucleotide sequence ID" value="NZ_CAJTBP010000001.1"/>
</dbReference>
<name>A0A542XD06_9MICO</name>
<feature type="region of interest" description="Disordered" evidence="1">
    <location>
        <begin position="29"/>
        <end position="98"/>
    </location>
</feature>
<dbReference type="OrthoDB" id="9843917at2"/>
<protein>
    <recommendedName>
        <fullName evidence="5">Ig-like domain-containing protein</fullName>
    </recommendedName>
</protein>
<evidence type="ECO:0000313" key="4">
    <source>
        <dbReference type="Proteomes" id="UP000318336"/>
    </source>
</evidence>
<reference evidence="3 4" key="1">
    <citation type="submission" date="2019-06" db="EMBL/GenBank/DDBJ databases">
        <title>Sequencing the genomes of 1000 actinobacteria strains.</title>
        <authorList>
            <person name="Klenk H.-P."/>
        </authorList>
    </citation>
    <scope>NUCLEOTIDE SEQUENCE [LARGE SCALE GENOMIC DNA]</scope>
    <source>
        <strain evidence="3 4">DSM 24617</strain>
    </source>
</reference>
<accession>A0A542XD06</accession>
<sequence>MSPRPSRTCRLSLTLSAATLVLGSLAACSEDAPSVSQPSSPAGATSSAPTASSPTPSAAAPTTTEAPTSSTSSTSSMSTPPAAPSTAPSPASSTVAGERSDAVKLCGADSSKDDKTCGSTASTVKGSAIYCSADLPSDMRGDVDAVLYRNGSEVYSASINRPGGMGSVIVNYSVGKLQLPAGDYTCALKGGGKTYVNSTKVDGPDGRATQGMACDGSTMYSQSNVTHCESNSSTLSSPSSVGCSAMVTDLKGRSVSATLETPEGPKSLNLSNSFQLGSAVVYLRAPATAFPGGIPSGAYTCTFKVDNQDVIRIPFTVS</sequence>
<gene>
    <name evidence="3" type="ORF">FB554_1884</name>
</gene>
<keyword evidence="4" id="KW-1185">Reference proteome</keyword>
<evidence type="ECO:0000313" key="3">
    <source>
        <dbReference type="EMBL" id="TQL33733.1"/>
    </source>
</evidence>
<comment type="caution">
    <text evidence="3">The sequence shown here is derived from an EMBL/GenBank/DDBJ whole genome shotgun (WGS) entry which is preliminary data.</text>
</comment>
<feature type="compositionally biased region" description="Low complexity" evidence="1">
    <location>
        <begin position="38"/>
        <end position="94"/>
    </location>
</feature>
<evidence type="ECO:0000256" key="2">
    <source>
        <dbReference type="SAM" id="SignalP"/>
    </source>
</evidence>
<feature type="chain" id="PRO_5022073848" description="Ig-like domain-containing protein" evidence="2">
    <location>
        <begin position="27"/>
        <end position="318"/>
    </location>
</feature>
<evidence type="ECO:0008006" key="5">
    <source>
        <dbReference type="Google" id="ProtNLM"/>
    </source>
</evidence>
<evidence type="ECO:0000256" key="1">
    <source>
        <dbReference type="SAM" id="MobiDB-lite"/>
    </source>
</evidence>
<dbReference type="EMBL" id="VFOK01000001">
    <property type="protein sequence ID" value="TQL33733.1"/>
    <property type="molecule type" value="Genomic_DNA"/>
</dbReference>
<dbReference type="AlphaFoldDB" id="A0A542XD06"/>
<feature type="signal peptide" evidence="2">
    <location>
        <begin position="1"/>
        <end position="26"/>
    </location>
</feature>
<proteinExistence type="predicted"/>
<dbReference type="Proteomes" id="UP000318336">
    <property type="component" value="Unassembled WGS sequence"/>
</dbReference>
<organism evidence="3 4">
    <name type="scientific">Barrientosiimonas humi</name>
    <dbReference type="NCBI Taxonomy" id="999931"/>
    <lineage>
        <taxon>Bacteria</taxon>
        <taxon>Bacillati</taxon>
        <taxon>Actinomycetota</taxon>
        <taxon>Actinomycetes</taxon>
        <taxon>Micrococcales</taxon>
        <taxon>Dermacoccaceae</taxon>
        <taxon>Barrientosiimonas</taxon>
    </lineage>
</organism>
<keyword evidence="2" id="KW-0732">Signal</keyword>